<reference evidence="1" key="1">
    <citation type="submission" date="2014-11" db="EMBL/GenBank/DDBJ databases">
        <authorList>
            <person name="Amaro Gonzalez C."/>
        </authorList>
    </citation>
    <scope>NUCLEOTIDE SEQUENCE</scope>
</reference>
<proteinExistence type="predicted"/>
<dbReference type="EMBL" id="GBXM01036631">
    <property type="protein sequence ID" value="JAH71946.1"/>
    <property type="molecule type" value="Transcribed_RNA"/>
</dbReference>
<sequence>MSLMWSQMAFAADMALDSFLALMTAAPRCCTVDMKIPLDPAVIFHSIKGSHLFCPGS</sequence>
<name>A0A0E9V1U1_ANGAN</name>
<protein>
    <submittedName>
        <fullName evidence="1">Uncharacterized protein</fullName>
    </submittedName>
</protein>
<reference evidence="1" key="2">
    <citation type="journal article" date="2015" name="Fish Shellfish Immunol.">
        <title>Early steps in the European eel (Anguilla anguilla)-Vibrio vulnificus interaction in the gills: Role of the RtxA13 toxin.</title>
        <authorList>
            <person name="Callol A."/>
            <person name="Pajuelo D."/>
            <person name="Ebbesson L."/>
            <person name="Teles M."/>
            <person name="MacKenzie S."/>
            <person name="Amaro C."/>
        </authorList>
    </citation>
    <scope>NUCLEOTIDE SEQUENCE</scope>
</reference>
<accession>A0A0E9V1U1</accession>
<organism evidence="1">
    <name type="scientific">Anguilla anguilla</name>
    <name type="common">European freshwater eel</name>
    <name type="synonym">Muraena anguilla</name>
    <dbReference type="NCBI Taxonomy" id="7936"/>
    <lineage>
        <taxon>Eukaryota</taxon>
        <taxon>Metazoa</taxon>
        <taxon>Chordata</taxon>
        <taxon>Craniata</taxon>
        <taxon>Vertebrata</taxon>
        <taxon>Euteleostomi</taxon>
        <taxon>Actinopterygii</taxon>
        <taxon>Neopterygii</taxon>
        <taxon>Teleostei</taxon>
        <taxon>Anguilliformes</taxon>
        <taxon>Anguillidae</taxon>
        <taxon>Anguilla</taxon>
    </lineage>
</organism>
<dbReference type="AlphaFoldDB" id="A0A0E9V1U1"/>
<evidence type="ECO:0000313" key="1">
    <source>
        <dbReference type="EMBL" id="JAH71946.1"/>
    </source>
</evidence>